<feature type="compositionally biased region" description="Polar residues" evidence="1">
    <location>
        <begin position="40"/>
        <end position="61"/>
    </location>
</feature>
<dbReference type="AlphaFoldDB" id="B9RMH1"/>
<dbReference type="InParanoid" id="B9RMH1"/>
<accession>B9RMH1</accession>
<organism evidence="2 3">
    <name type="scientific">Ricinus communis</name>
    <name type="common">Castor bean</name>
    <dbReference type="NCBI Taxonomy" id="3988"/>
    <lineage>
        <taxon>Eukaryota</taxon>
        <taxon>Viridiplantae</taxon>
        <taxon>Streptophyta</taxon>
        <taxon>Embryophyta</taxon>
        <taxon>Tracheophyta</taxon>
        <taxon>Spermatophyta</taxon>
        <taxon>Magnoliopsida</taxon>
        <taxon>eudicotyledons</taxon>
        <taxon>Gunneridae</taxon>
        <taxon>Pentapetalae</taxon>
        <taxon>rosids</taxon>
        <taxon>fabids</taxon>
        <taxon>Malpighiales</taxon>
        <taxon>Euphorbiaceae</taxon>
        <taxon>Acalyphoideae</taxon>
        <taxon>Acalypheae</taxon>
        <taxon>Ricinus</taxon>
    </lineage>
</organism>
<evidence type="ECO:0000256" key="1">
    <source>
        <dbReference type="SAM" id="MobiDB-lite"/>
    </source>
</evidence>
<dbReference type="PANTHER" id="PTHR34280:SF15">
    <property type="entry name" value="TRANSCRIPTION FACTOR"/>
    <property type="match status" value="1"/>
</dbReference>
<evidence type="ECO:0000313" key="2">
    <source>
        <dbReference type="EMBL" id="EEF47494.1"/>
    </source>
</evidence>
<dbReference type="OMA" id="NDEAGHQ"/>
<dbReference type="STRING" id="3988.B9RMH1"/>
<keyword evidence="3" id="KW-1185">Reference proteome</keyword>
<feature type="compositionally biased region" description="Polar residues" evidence="1">
    <location>
        <begin position="17"/>
        <end position="30"/>
    </location>
</feature>
<dbReference type="KEGG" id="rcu:8286822"/>
<name>B9RMH1_RICCO</name>
<dbReference type="Proteomes" id="UP000008311">
    <property type="component" value="Unassembled WGS sequence"/>
</dbReference>
<gene>
    <name evidence="2" type="ORF">RCOM_1080830</name>
</gene>
<dbReference type="OrthoDB" id="1925325at2759"/>
<proteinExistence type="predicted"/>
<dbReference type="InterPro" id="IPR038947">
    <property type="entry name" value="At3g27210-like"/>
</dbReference>
<reference evidence="3" key="1">
    <citation type="journal article" date="2010" name="Nat. Biotechnol.">
        <title>Draft genome sequence of the oilseed species Ricinus communis.</title>
        <authorList>
            <person name="Chan A.P."/>
            <person name="Crabtree J."/>
            <person name="Zhao Q."/>
            <person name="Lorenzi H."/>
            <person name="Orvis J."/>
            <person name="Puiu D."/>
            <person name="Melake-Berhan A."/>
            <person name="Jones K.M."/>
            <person name="Redman J."/>
            <person name="Chen G."/>
            <person name="Cahoon E.B."/>
            <person name="Gedil M."/>
            <person name="Stanke M."/>
            <person name="Haas B.J."/>
            <person name="Wortman J.R."/>
            <person name="Fraser-Liggett C.M."/>
            <person name="Ravel J."/>
            <person name="Rabinowicz P.D."/>
        </authorList>
    </citation>
    <scope>NUCLEOTIDE SEQUENCE [LARGE SCALE GENOMIC DNA]</scope>
    <source>
        <strain evidence="3">cv. Hale</strain>
    </source>
</reference>
<dbReference type="EMBL" id="EQ973789">
    <property type="protein sequence ID" value="EEF47494.1"/>
    <property type="molecule type" value="Genomic_DNA"/>
</dbReference>
<dbReference type="PANTHER" id="PTHR34280">
    <property type="entry name" value="OS01G0920100 PROTEIN"/>
    <property type="match status" value="1"/>
</dbReference>
<protein>
    <submittedName>
        <fullName evidence="2">Uncharacterized protein</fullName>
    </submittedName>
</protein>
<sequence length="239" mass="26721">MGNCVPAQKSREPAMNLKSSINPQENNIQIESPIKDNKVNSDLSMSERNSKLQSSAPSPYGTSFRGLSNREEMFFDSQPWIDSDIEDFLSVNGDFTPLSGASPLHQSSFIRNPQCDESIYISSNVNSLPESSPTDMKKQLIEFFRESFSSDVDDNQNLQDKTEAKSMAFYLPSKCRNSNTYESVNSSICSSEATPNGYFNRAKGKPAESEAQCCFPNFVRSLSFSERKKRLNSAYNGCQ</sequence>
<feature type="region of interest" description="Disordered" evidence="1">
    <location>
        <begin position="1"/>
        <end position="63"/>
    </location>
</feature>
<evidence type="ECO:0000313" key="3">
    <source>
        <dbReference type="Proteomes" id="UP000008311"/>
    </source>
</evidence>